<gene>
    <name evidence="1" type="ORF">Amon02_001260900</name>
</gene>
<evidence type="ECO:0000313" key="2">
    <source>
        <dbReference type="Proteomes" id="UP001165064"/>
    </source>
</evidence>
<protein>
    <submittedName>
        <fullName evidence="1">Unnamed protein product</fullName>
    </submittedName>
</protein>
<dbReference type="EMBL" id="BSXS01014957">
    <property type="protein sequence ID" value="GMF06222.1"/>
    <property type="molecule type" value="Genomic_DNA"/>
</dbReference>
<keyword evidence="2" id="KW-1185">Reference proteome</keyword>
<accession>A0ACB5UB87</accession>
<comment type="caution">
    <text evidence="1">The sequence shown here is derived from an EMBL/GenBank/DDBJ whole genome shotgun (WGS) entry which is preliminary data.</text>
</comment>
<organism evidence="1 2">
    <name type="scientific">Ambrosiozyma monospora</name>
    <name type="common">Yeast</name>
    <name type="synonym">Endomycopsis monosporus</name>
    <dbReference type="NCBI Taxonomy" id="43982"/>
    <lineage>
        <taxon>Eukaryota</taxon>
        <taxon>Fungi</taxon>
        <taxon>Dikarya</taxon>
        <taxon>Ascomycota</taxon>
        <taxon>Saccharomycotina</taxon>
        <taxon>Pichiomycetes</taxon>
        <taxon>Pichiales</taxon>
        <taxon>Pichiaceae</taxon>
        <taxon>Ambrosiozyma</taxon>
    </lineage>
</organism>
<dbReference type="Proteomes" id="UP001165064">
    <property type="component" value="Unassembled WGS sequence"/>
</dbReference>
<proteinExistence type="predicted"/>
<name>A0ACB5UB87_AMBMO</name>
<reference evidence="1" key="1">
    <citation type="submission" date="2023-04" db="EMBL/GenBank/DDBJ databases">
        <title>Ambrosiozyma monospora NBRC 10751.</title>
        <authorList>
            <person name="Ichikawa N."/>
            <person name="Sato H."/>
            <person name="Tonouchi N."/>
        </authorList>
    </citation>
    <scope>NUCLEOTIDE SEQUENCE</scope>
    <source>
        <strain evidence="1">NBRC 10751</strain>
    </source>
</reference>
<evidence type="ECO:0000313" key="1">
    <source>
        <dbReference type="EMBL" id="GMF06222.1"/>
    </source>
</evidence>
<sequence>MNKNYDAGLFNGSADSCQSGEIACSPEGEFAVCNEGSWSMIQCDNGSTCYAYTSGGLLEVGCNYENQKFSFTKRDYVFGGIFKRGFVFGQ</sequence>